<dbReference type="Proteomes" id="UP000509667">
    <property type="component" value="Chromosome"/>
</dbReference>
<dbReference type="RefSeq" id="WP_179907875.1">
    <property type="nucleotide sequence ID" value="NZ_CP058910.1"/>
</dbReference>
<dbReference type="InterPro" id="IPR015797">
    <property type="entry name" value="NUDIX_hydrolase-like_dom_sf"/>
</dbReference>
<keyword evidence="3" id="KW-0460">Magnesium</keyword>
<dbReference type="PROSITE" id="PS51462">
    <property type="entry name" value="NUDIX"/>
    <property type="match status" value="1"/>
</dbReference>
<name>A0A7D5SYK1_9EURY</name>
<evidence type="ECO:0000313" key="5">
    <source>
        <dbReference type="EMBL" id="QLH77951.1"/>
    </source>
</evidence>
<proteinExistence type="predicted"/>
<dbReference type="Gene3D" id="3.90.79.10">
    <property type="entry name" value="Nucleoside Triphosphate Pyrophosphohydrolase"/>
    <property type="match status" value="1"/>
</dbReference>
<dbReference type="OrthoDB" id="40462at2157"/>
<evidence type="ECO:0000256" key="3">
    <source>
        <dbReference type="ARBA" id="ARBA00022842"/>
    </source>
</evidence>
<dbReference type="InterPro" id="IPR000086">
    <property type="entry name" value="NUDIX_hydrolase_dom"/>
</dbReference>
<accession>A0A7D5SYK1</accession>
<evidence type="ECO:0000313" key="6">
    <source>
        <dbReference type="Proteomes" id="UP000509667"/>
    </source>
</evidence>
<dbReference type="GeneID" id="56078570"/>
<evidence type="ECO:0000256" key="2">
    <source>
        <dbReference type="ARBA" id="ARBA00022801"/>
    </source>
</evidence>
<dbReference type="PANTHER" id="PTHR43046">
    <property type="entry name" value="GDP-MANNOSE MANNOSYL HYDROLASE"/>
    <property type="match status" value="1"/>
</dbReference>
<dbReference type="KEGG" id="hrr:HZS55_11865"/>
<evidence type="ECO:0000259" key="4">
    <source>
        <dbReference type="PROSITE" id="PS51462"/>
    </source>
</evidence>
<dbReference type="AlphaFoldDB" id="A0A7D5SYK1"/>
<feature type="domain" description="Nudix hydrolase" evidence="4">
    <location>
        <begin position="37"/>
        <end position="177"/>
    </location>
</feature>
<keyword evidence="6" id="KW-1185">Reference proteome</keyword>
<dbReference type="SUPFAM" id="SSF55811">
    <property type="entry name" value="Nudix"/>
    <property type="match status" value="1"/>
</dbReference>
<dbReference type="Pfam" id="PF00293">
    <property type="entry name" value="NUDIX"/>
    <property type="match status" value="1"/>
</dbReference>
<organism evidence="5 6">
    <name type="scientific">Halosimplex rubrum</name>
    <dbReference type="NCBI Taxonomy" id="869889"/>
    <lineage>
        <taxon>Archaea</taxon>
        <taxon>Methanobacteriati</taxon>
        <taxon>Methanobacteriota</taxon>
        <taxon>Stenosarchaea group</taxon>
        <taxon>Halobacteria</taxon>
        <taxon>Halobacteriales</taxon>
        <taxon>Haloarculaceae</taxon>
        <taxon>Halosimplex</taxon>
    </lineage>
</organism>
<keyword evidence="2" id="KW-0378">Hydrolase</keyword>
<gene>
    <name evidence="5" type="ORF">HZS55_11865</name>
</gene>
<sequence>MPNTPPDYCPNCGGRLEPVDPPAVQHCGDCGEYEFYNPIPTARVAVLDGASEGERASLLLVKVDAADRDLWGTPGGMVEAGEDPDVAGARELAEETTLTVDPGDLVLFDARTFAKFGDVQKTYLCYAVDDGDVSGTPEADDEVAEARFWTPAELAAADDRLLTSWPESYKRPEWWVEEGRAALDRTE</sequence>
<reference evidence="5 6" key="1">
    <citation type="submission" date="2020-07" db="EMBL/GenBank/DDBJ databases">
        <title>Halosimplex pelagicum sp. nov. and Halosimplex rubrum sp. nov., isolated from salted brown alga Laminaria, and emended description of the genus Halosimplex.</title>
        <authorList>
            <person name="Cui H."/>
        </authorList>
    </citation>
    <scope>NUCLEOTIDE SEQUENCE [LARGE SCALE GENOMIC DNA]</scope>
    <source>
        <strain evidence="5 6">R27</strain>
    </source>
</reference>
<evidence type="ECO:0000256" key="1">
    <source>
        <dbReference type="ARBA" id="ARBA00001946"/>
    </source>
</evidence>
<protein>
    <submittedName>
        <fullName evidence="5">NUDIX domain-containing protein</fullName>
    </submittedName>
</protein>
<dbReference type="EMBL" id="CP058910">
    <property type="protein sequence ID" value="QLH77951.1"/>
    <property type="molecule type" value="Genomic_DNA"/>
</dbReference>
<dbReference type="PANTHER" id="PTHR43046:SF12">
    <property type="entry name" value="GDP-MANNOSE MANNOSYL HYDROLASE"/>
    <property type="match status" value="1"/>
</dbReference>
<dbReference type="GO" id="GO:0016787">
    <property type="term" value="F:hydrolase activity"/>
    <property type="evidence" value="ECO:0007669"/>
    <property type="project" value="UniProtKB-KW"/>
</dbReference>
<comment type="cofactor">
    <cofactor evidence="1">
        <name>Mg(2+)</name>
        <dbReference type="ChEBI" id="CHEBI:18420"/>
    </cofactor>
</comment>